<dbReference type="PANTHER" id="PTHR48111">
    <property type="entry name" value="REGULATOR OF RPOS"/>
    <property type="match status" value="1"/>
</dbReference>
<evidence type="ECO:0000259" key="6">
    <source>
        <dbReference type="PROSITE" id="PS50110"/>
    </source>
</evidence>
<dbReference type="PANTHER" id="PTHR48111:SF67">
    <property type="entry name" value="TRANSCRIPTIONAL REGULATORY PROTEIN TCTD"/>
    <property type="match status" value="1"/>
</dbReference>
<dbReference type="Gene3D" id="6.10.250.690">
    <property type="match status" value="1"/>
</dbReference>
<sequence>MRLLYVEDNEKLAQNTCASLEKSGFTVDTVHTGEDARHSARSFTYDAVILDLGLPDVDGLSVLCEIKQANSETPIIICTARDALDDRIKGLNSGSDDYLIKPFDVSELVARIKAVMRRPGGVLGLVLTSGNISFDTIDRSVSIDGNAARFSKRELDLLELFMRKKGRIQSKDAIENALYGFDEPPTPNAIEVATHRLRKKLIDLGATTGIHTLRGIGYMLEDDGQ</sequence>
<comment type="caution">
    <text evidence="8">The sequence shown here is derived from an EMBL/GenBank/DDBJ whole genome shotgun (WGS) entry which is preliminary data.</text>
</comment>
<evidence type="ECO:0000256" key="2">
    <source>
        <dbReference type="ARBA" id="ARBA00023125"/>
    </source>
</evidence>
<dbReference type="PROSITE" id="PS51755">
    <property type="entry name" value="OMPR_PHOB"/>
    <property type="match status" value="1"/>
</dbReference>
<keyword evidence="4" id="KW-0597">Phosphoprotein</keyword>
<dbReference type="SUPFAM" id="SSF52172">
    <property type="entry name" value="CheY-like"/>
    <property type="match status" value="1"/>
</dbReference>
<dbReference type="InterPro" id="IPR036388">
    <property type="entry name" value="WH-like_DNA-bd_sf"/>
</dbReference>
<dbReference type="Pfam" id="PF00072">
    <property type="entry name" value="Response_reg"/>
    <property type="match status" value="1"/>
</dbReference>
<evidence type="ECO:0000256" key="3">
    <source>
        <dbReference type="ARBA" id="ARBA00023163"/>
    </source>
</evidence>
<feature type="domain" description="Response regulatory" evidence="6">
    <location>
        <begin position="2"/>
        <end position="116"/>
    </location>
</feature>
<evidence type="ECO:0000256" key="4">
    <source>
        <dbReference type="PROSITE-ProRule" id="PRU00169"/>
    </source>
</evidence>
<dbReference type="InterPro" id="IPR001789">
    <property type="entry name" value="Sig_transdc_resp-reg_receiver"/>
</dbReference>
<reference evidence="8 9" key="1">
    <citation type="submission" date="2024-09" db="EMBL/GenBank/DDBJ databases">
        <authorList>
            <person name="Sun Q."/>
            <person name="Mori K."/>
        </authorList>
    </citation>
    <scope>NUCLEOTIDE SEQUENCE [LARGE SCALE GENOMIC DNA]</scope>
    <source>
        <strain evidence="8 9">CECT 8726</strain>
    </source>
</reference>
<dbReference type="SMART" id="SM00448">
    <property type="entry name" value="REC"/>
    <property type="match status" value="1"/>
</dbReference>
<keyword evidence="2 5" id="KW-0238">DNA-binding</keyword>
<proteinExistence type="predicted"/>
<feature type="modified residue" description="4-aspartylphosphate" evidence="4">
    <location>
        <position position="51"/>
    </location>
</feature>
<dbReference type="InterPro" id="IPR011006">
    <property type="entry name" value="CheY-like_superfamily"/>
</dbReference>
<feature type="DNA-binding region" description="OmpR/PhoB-type" evidence="5">
    <location>
        <begin position="124"/>
        <end position="222"/>
    </location>
</feature>
<dbReference type="SMART" id="SM00862">
    <property type="entry name" value="Trans_reg_C"/>
    <property type="match status" value="1"/>
</dbReference>
<dbReference type="Proteomes" id="UP001589683">
    <property type="component" value="Unassembled WGS sequence"/>
</dbReference>
<feature type="domain" description="OmpR/PhoB-type" evidence="7">
    <location>
        <begin position="124"/>
        <end position="222"/>
    </location>
</feature>
<dbReference type="InterPro" id="IPR039420">
    <property type="entry name" value="WalR-like"/>
</dbReference>
<dbReference type="EMBL" id="JBHMEA010000006">
    <property type="protein sequence ID" value="MFB9230252.1"/>
    <property type="molecule type" value="Genomic_DNA"/>
</dbReference>
<name>A0ABV5J9W3_9RHOB</name>
<gene>
    <name evidence="8" type="ORF">ACFFUT_00450</name>
</gene>
<dbReference type="CDD" id="cd17624">
    <property type="entry name" value="REC_OmpR_PmrA-like"/>
    <property type="match status" value="1"/>
</dbReference>
<dbReference type="RefSeq" id="WP_213888521.1">
    <property type="nucleotide sequence ID" value="NZ_JAGFNU010000004.1"/>
</dbReference>
<accession>A0ABV5J9W3</accession>
<keyword evidence="1" id="KW-0805">Transcription regulation</keyword>
<evidence type="ECO:0000313" key="8">
    <source>
        <dbReference type="EMBL" id="MFB9230252.1"/>
    </source>
</evidence>
<keyword evidence="3" id="KW-0804">Transcription</keyword>
<evidence type="ECO:0000256" key="1">
    <source>
        <dbReference type="ARBA" id="ARBA00023015"/>
    </source>
</evidence>
<organism evidence="8 9">
    <name type="scientific">Pseudohalocynthiibacter aestuariivivens</name>
    <dbReference type="NCBI Taxonomy" id="1591409"/>
    <lineage>
        <taxon>Bacteria</taxon>
        <taxon>Pseudomonadati</taxon>
        <taxon>Pseudomonadota</taxon>
        <taxon>Alphaproteobacteria</taxon>
        <taxon>Rhodobacterales</taxon>
        <taxon>Paracoccaceae</taxon>
        <taxon>Pseudohalocynthiibacter</taxon>
    </lineage>
</organism>
<evidence type="ECO:0000313" key="9">
    <source>
        <dbReference type="Proteomes" id="UP001589683"/>
    </source>
</evidence>
<dbReference type="CDD" id="cd00383">
    <property type="entry name" value="trans_reg_C"/>
    <property type="match status" value="1"/>
</dbReference>
<dbReference type="Gene3D" id="1.10.10.10">
    <property type="entry name" value="Winged helix-like DNA-binding domain superfamily/Winged helix DNA-binding domain"/>
    <property type="match status" value="1"/>
</dbReference>
<evidence type="ECO:0000259" key="7">
    <source>
        <dbReference type="PROSITE" id="PS51755"/>
    </source>
</evidence>
<dbReference type="PROSITE" id="PS50110">
    <property type="entry name" value="RESPONSE_REGULATORY"/>
    <property type="match status" value="1"/>
</dbReference>
<keyword evidence="9" id="KW-1185">Reference proteome</keyword>
<protein>
    <submittedName>
        <fullName evidence="8">Response regulator transcription factor</fullName>
    </submittedName>
</protein>
<evidence type="ECO:0000256" key="5">
    <source>
        <dbReference type="PROSITE-ProRule" id="PRU01091"/>
    </source>
</evidence>
<dbReference type="Pfam" id="PF00486">
    <property type="entry name" value="Trans_reg_C"/>
    <property type="match status" value="1"/>
</dbReference>
<dbReference type="Gene3D" id="3.40.50.2300">
    <property type="match status" value="1"/>
</dbReference>
<dbReference type="InterPro" id="IPR001867">
    <property type="entry name" value="OmpR/PhoB-type_DNA-bd"/>
</dbReference>